<dbReference type="PROSITE" id="PS50075">
    <property type="entry name" value="CARRIER"/>
    <property type="match status" value="2"/>
</dbReference>
<name>C1B2F0_RHOOB</name>
<keyword evidence="2" id="KW-0596">Phosphopantetheine</keyword>
<keyword evidence="3" id="KW-0597">Phosphoprotein</keyword>
<evidence type="ECO:0000259" key="5">
    <source>
        <dbReference type="PROSITE" id="PS50075"/>
    </source>
</evidence>
<evidence type="ECO:0000256" key="4">
    <source>
        <dbReference type="SAM" id="MobiDB-lite"/>
    </source>
</evidence>
<dbReference type="Gene3D" id="2.30.38.10">
    <property type="entry name" value="Luciferase, Domain 3"/>
    <property type="match status" value="2"/>
</dbReference>
<dbReference type="InterPro" id="IPR020845">
    <property type="entry name" value="AMP-binding_CS"/>
</dbReference>
<dbReference type="CDD" id="cd19540">
    <property type="entry name" value="LCL_NRPS-like"/>
    <property type="match status" value="1"/>
</dbReference>
<dbReference type="Pfam" id="PF00550">
    <property type="entry name" value="PP-binding"/>
    <property type="match status" value="2"/>
</dbReference>
<comment type="cofactor">
    <cofactor evidence="1">
        <name>pantetheine 4'-phosphate</name>
        <dbReference type="ChEBI" id="CHEBI:47942"/>
    </cofactor>
</comment>
<dbReference type="HOGENOM" id="CLU_000022_0_3_11"/>
<gene>
    <name evidence="6" type="ordered locus">ROP_23270</name>
</gene>
<dbReference type="SMART" id="SM00823">
    <property type="entry name" value="PKS_PP"/>
    <property type="match status" value="2"/>
</dbReference>
<dbReference type="CDD" id="cd19531">
    <property type="entry name" value="LCL_NRPS-like"/>
    <property type="match status" value="1"/>
</dbReference>
<dbReference type="InterPro" id="IPR009081">
    <property type="entry name" value="PP-bd_ACP"/>
</dbReference>
<evidence type="ECO:0000256" key="1">
    <source>
        <dbReference type="ARBA" id="ARBA00001957"/>
    </source>
</evidence>
<dbReference type="InterPro" id="IPR010071">
    <property type="entry name" value="AA_adenyl_dom"/>
</dbReference>
<dbReference type="GO" id="GO:0003824">
    <property type="term" value="F:catalytic activity"/>
    <property type="evidence" value="ECO:0007669"/>
    <property type="project" value="InterPro"/>
</dbReference>
<dbReference type="GO" id="GO:0043041">
    <property type="term" value="P:amino acid activation for nonribosomal peptide biosynthetic process"/>
    <property type="evidence" value="ECO:0007669"/>
    <property type="project" value="TreeGrafter"/>
</dbReference>
<dbReference type="Pfam" id="PF00668">
    <property type="entry name" value="Condensation"/>
    <property type="match status" value="2"/>
</dbReference>
<dbReference type="Pfam" id="PF13193">
    <property type="entry name" value="AMP-binding_C"/>
    <property type="match status" value="2"/>
</dbReference>
<dbReference type="InterPro" id="IPR001242">
    <property type="entry name" value="Condensation_dom"/>
</dbReference>
<dbReference type="Gene3D" id="3.30.559.10">
    <property type="entry name" value="Chloramphenicol acetyltransferase-like domain"/>
    <property type="match status" value="2"/>
</dbReference>
<dbReference type="Gene3D" id="3.30.300.30">
    <property type="match status" value="2"/>
</dbReference>
<dbReference type="KEGG" id="rop:ROP_23270"/>
<feature type="compositionally biased region" description="Low complexity" evidence="4">
    <location>
        <begin position="32"/>
        <end position="42"/>
    </location>
</feature>
<dbReference type="NCBIfam" id="NF003417">
    <property type="entry name" value="PRK04813.1"/>
    <property type="match status" value="2"/>
</dbReference>
<dbReference type="InterPro" id="IPR020806">
    <property type="entry name" value="PKS_PP-bd"/>
</dbReference>
<dbReference type="FunFam" id="3.40.50.980:FF:000001">
    <property type="entry name" value="Non-ribosomal peptide synthetase"/>
    <property type="match status" value="1"/>
</dbReference>
<dbReference type="GO" id="GO:0031177">
    <property type="term" value="F:phosphopantetheine binding"/>
    <property type="evidence" value="ECO:0007669"/>
    <property type="project" value="InterPro"/>
</dbReference>
<dbReference type="GO" id="GO:0072330">
    <property type="term" value="P:monocarboxylic acid biosynthetic process"/>
    <property type="evidence" value="ECO:0007669"/>
    <property type="project" value="UniProtKB-ARBA"/>
</dbReference>
<feature type="region of interest" description="Disordered" evidence="4">
    <location>
        <begin position="2179"/>
        <end position="2202"/>
    </location>
</feature>
<dbReference type="GO" id="GO:0044550">
    <property type="term" value="P:secondary metabolite biosynthetic process"/>
    <property type="evidence" value="ECO:0007669"/>
    <property type="project" value="UniProtKB-ARBA"/>
</dbReference>
<dbReference type="InterPro" id="IPR045851">
    <property type="entry name" value="AMP-bd_C_sf"/>
</dbReference>
<accession>C1B2F0</accession>
<dbReference type="UniPathway" id="UPA00011"/>
<dbReference type="Gene3D" id="1.10.1200.10">
    <property type="entry name" value="ACP-like"/>
    <property type="match status" value="2"/>
</dbReference>
<dbReference type="EMBL" id="AP011115">
    <property type="protein sequence ID" value="BAH50574.1"/>
    <property type="molecule type" value="Genomic_DNA"/>
</dbReference>
<sequence length="2218" mass="237683">MVSFRLGSPILGKATLIAYPNRQKPSERGKDPPTVSPSDVDPNLAAQERRRTLLRRKLTERNLTADTVRAHAVRKRDPRSRFPLSEGQRRMWFVHDLDPTHAALNIGVGVELEGALDTDRLFRSVQTVTARHDLLRTTYHTDADGTPFQVVAERGTPAWTVHDVSGLAVGERDEQIGRLAAEEFARPFDLTTDPPLRTTVIRTAPNRHVLLLVAHHIAWDDDSWGLFFADLGEAYESTAPVDALRIRDDTAQYLDVEVLDRPDTSDADREDVAYWRSVYAQPPEALELPGEHGRPSAVPAVSAALGGRVPDEVAERVRALAHKTGATPFMVLLAAFVAVVHRYTGSADLLTATPVVNRPAAAGRALGYFGNTVVLRNRVDPRGSFRSLVEHTRDVAVGAFTHQGAGLDRVVREVNPGRGGGLDALPRLGFGVRSGIGTGFRPPGITCARTDLHGAVAQVPLGVMAEFDDGITLELEYQTEVLDENLAAQLLRHFVQFLSAASEEPDRPIDVIDLLGADRARVSDWSRGARAPAATRTLPDLVQARIAETPDAVALVLDDLRISYAELGARANRLAHWLIAQSIGPEDLVALPFGRSVEMVVAALAVVQTGAAYLPIDPTYPADRIEYLLTDARPTSTLDDLDAAEAAAQDFPATPPTDADRVRPLRTANLAYVIYTSGSTGLPKGVAISHAAIVEHFEWMEREYVAYSDDALLQVASTSFDVSVGEIFGTLFGGARLVIPKPDGLTDIPYLTTLLRTEHVTAMHFVPSLLGLFLMLPGAEEWTSLRRVPIGGEALPGELADKFTATFDAMLHNFYGPTETTLAATRFKVEGAQGTRTVPIGTPKANTEVYVLDPVLGLVPPGVVGEVYIGGSQLARGYLGRPALTAERFVADPHTPCGRLYRTGDLARWNSDGDLEFVGRADDQVKIRGYRIELGEVEAAVTAHPAVAAAVVIAHESEAAGKSLAAYVVAASPDALDTADVRARVADALPEHMVPATVTVVREIPITANGKLDRGALPAPEPQAPAPSREPSTPTEARLCAIFADALGRDRVGVDESFFDLGGHSLLATRLVSRLRAEFGADVSIRDAFEVPTVAGLAALVDARGEAAGASPRPGLRRAERPPRIPLSYAQLRLWFLYRLEGPNPTYDIPFAARIDGPLDAGALAEAIGDVVARHEILRTTYPDHEGKPYQLVHDPSPIDVPLVDLGAHGDRESRLAAELAEAAAHSFVLESELPIRARILRLAPGEHVVSLVIHHIAGDEWSAPILFGDLAVAYAARLGGTAPAWPELPLQYADYALWQREMLDDDTSTDTVGGRQIAYWRSVLADLPEDTTVLRDRPRPPIASSRGDTVTFAVPDRVHAGLTELARTCGASEFMILQTAVAVLLAKLGAGEDIPLGTPVAGRAEHDLREIVGFFVNTLVLRNDLSGNPTLRTAVLRARETALGAFSHQDLPFERLVDVLGPDRSLSRHPLFQVLVHLRESGAHSEVRAVGVGRDVRLTTIVPESGTAKFDLTVDFHVTDGELRGGLNYRTDLYDRRTVERLATWLGRVLAEFADHPDRHLRDVDVSAPADRERLLGWSRGDAPDPAAPASVPELLEPSRAFGPDVIAVECGDDTVTYPRLHVLSDRLAALLRRRGAGPGTFVALAVPRSIDMVVALVAVMKSGAAFLPLDLRYPAERLAFMIADAAPVCVVTTGAVGGTLPPVPGVDLLVLDDPATIHDLAGVAVETLPFPRGDEAAYFLFTSGSTGRPKGVVGTHRAMANRLAWQPRLFPVHPPADAPDAGDVRLAQGSLSFLDGGLELLAGIAAGARLILADDAEARDLEALARLLGRHPIGQVTAVASAVSVLVDTAPDVVRRVPRWVCSGEPLTPSLLAALAGTAPDSDIVNAYGTTETAGSIVRGLMEPGVLRVGRPVPGVRLLVLDDALKPVPQGVVGEIYVAGAQLARGYWNRPGLTAARFVAHPSPDRAGERLYRTGDRGSWNPDGHLCFAGRTDHQVKVRGYRIELGEVENALRSAPGVATAAARTYGRDGATSLAGYVVPRDTGPDRDEGQFLAAVRAHLDRTLPGYMLPATVTALETMPTTGSGKLDRLSLPVPQVATAGHFEPPVTATERALAALFEEILGVTEVGRSDGFFTLGGDSIVSIQLAGRARSAGLVLTPQLVFEYSTLAELAEACDRAAAQAEPEPEPAEPSAPMSVSGLDPDQLAALRKSWDARG</sequence>
<dbReference type="PROSITE" id="PS00455">
    <property type="entry name" value="AMP_BINDING"/>
    <property type="match status" value="2"/>
</dbReference>
<dbReference type="NCBIfam" id="TIGR01733">
    <property type="entry name" value="AA-adenyl-dom"/>
    <property type="match status" value="2"/>
</dbReference>
<dbReference type="SUPFAM" id="SSF47336">
    <property type="entry name" value="ACP-like"/>
    <property type="match status" value="2"/>
</dbReference>
<organism evidence="6 7">
    <name type="scientific">Rhodococcus opacus (strain B4)</name>
    <dbReference type="NCBI Taxonomy" id="632772"/>
    <lineage>
        <taxon>Bacteria</taxon>
        <taxon>Bacillati</taxon>
        <taxon>Actinomycetota</taxon>
        <taxon>Actinomycetes</taxon>
        <taxon>Mycobacteriales</taxon>
        <taxon>Nocardiaceae</taxon>
        <taxon>Rhodococcus</taxon>
    </lineage>
</organism>
<feature type="domain" description="Carrier" evidence="5">
    <location>
        <begin position="2107"/>
        <end position="2181"/>
    </location>
</feature>
<dbReference type="Pfam" id="PF00501">
    <property type="entry name" value="AMP-binding"/>
    <property type="match status" value="2"/>
</dbReference>
<dbReference type="PATRIC" id="fig|632772.20.peg.2424"/>
<dbReference type="FunFam" id="3.40.50.12780:FF:000012">
    <property type="entry name" value="Non-ribosomal peptide synthetase"/>
    <property type="match status" value="1"/>
</dbReference>
<evidence type="ECO:0000313" key="7">
    <source>
        <dbReference type="Proteomes" id="UP000002212"/>
    </source>
</evidence>
<dbReference type="GO" id="GO:0008610">
    <property type="term" value="P:lipid biosynthetic process"/>
    <property type="evidence" value="ECO:0007669"/>
    <property type="project" value="UniProtKB-ARBA"/>
</dbReference>
<dbReference type="SUPFAM" id="SSF56801">
    <property type="entry name" value="Acetyl-CoA synthetase-like"/>
    <property type="match status" value="2"/>
</dbReference>
<dbReference type="InterPro" id="IPR023213">
    <property type="entry name" value="CAT-like_dom_sf"/>
</dbReference>
<dbReference type="FunFam" id="3.30.300.30:FF:000010">
    <property type="entry name" value="Enterobactin synthetase component F"/>
    <property type="match status" value="1"/>
</dbReference>
<dbReference type="FunFam" id="2.30.38.10:FF:000001">
    <property type="entry name" value="Non-ribosomal peptide synthetase PvdI"/>
    <property type="match status" value="1"/>
</dbReference>
<reference evidence="6 7" key="1">
    <citation type="submission" date="2009-03" db="EMBL/GenBank/DDBJ databases">
        <title>Comparison of the complete genome sequences of Rhodococcus erythropolis PR4 and Rhodococcus opacus B4.</title>
        <authorList>
            <person name="Takarada H."/>
            <person name="Sekine M."/>
            <person name="Hosoyama A."/>
            <person name="Yamada R."/>
            <person name="Fujisawa T."/>
            <person name="Omata S."/>
            <person name="Shimizu A."/>
            <person name="Tsukatani N."/>
            <person name="Tanikawa S."/>
            <person name="Fujita N."/>
            <person name="Harayama S."/>
        </authorList>
    </citation>
    <scope>NUCLEOTIDE SEQUENCE [LARGE SCALE GENOMIC DNA]</scope>
    <source>
        <strain evidence="6 7">B4</strain>
    </source>
</reference>
<dbReference type="PANTHER" id="PTHR45527:SF1">
    <property type="entry name" value="FATTY ACID SYNTHASE"/>
    <property type="match status" value="1"/>
</dbReference>
<evidence type="ECO:0000313" key="6">
    <source>
        <dbReference type="EMBL" id="BAH50574.1"/>
    </source>
</evidence>
<dbReference type="Gene3D" id="3.30.559.30">
    <property type="entry name" value="Nonribosomal peptide synthetase, condensation domain"/>
    <property type="match status" value="2"/>
</dbReference>
<protein>
    <submittedName>
        <fullName evidence="6">Non-ribosomal peptide synthetase</fullName>
    </submittedName>
</protein>
<dbReference type="GO" id="GO:0005829">
    <property type="term" value="C:cytosol"/>
    <property type="evidence" value="ECO:0007669"/>
    <property type="project" value="TreeGrafter"/>
</dbReference>
<evidence type="ECO:0000256" key="2">
    <source>
        <dbReference type="ARBA" id="ARBA00022450"/>
    </source>
</evidence>
<dbReference type="InterPro" id="IPR025110">
    <property type="entry name" value="AMP-bd_C"/>
</dbReference>
<dbReference type="Gene3D" id="3.40.50.980">
    <property type="match status" value="4"/>
</dbReference>
<dbReference type="FunFam" id="1.10.1200.10:FF:000016">
    <property type="entry name" value="Non-ribosomal peptide synthase"/>
    <property type="match status" value="1"/>
</dbReference>
<proteinExistence type="predicted"/>
<dbReference type="InterPro" id="IPR036736">
    <property type="entry name" value="ACP-like_sf"/>
</dbReference>
<dbReference type="PROSITE" id="PS00012">
    <property type="entry name" value="PHOSPHOPANTETHEINE"/>
    <property type="match status" value="2"/>
</dbReference>
<feature type="region of interest" description="Disordered" evidence="4">
    <location>
        <begin position="20"/>
        <end position="46"/>
    </location>
</feature>
<evidence type="ECO:0000256" key="3">
    <source>
        <dbReference type="ARBA" id="ARBA00022553"/>
    </source>
</evidence>
<dbReference type="CDD" id="cd05930">
    <property type="entry name" value="A_NRPS"/>
    <property type="match status" value="1"/>
</dbReference>
<dbReference type="PANTHER" id="PTHR45527">
    <property type="entry name" value="NONRIBOSOMAL PEPTIDE SYNTHETASE"/>
    <property type="match status" value="1"/>
</dbReference>
<dbReference type="InterPro" id="IPR000873">
    <property type="entry name" value="AMP-dep_synth/lig_dom"/>
</dbReference>
<dbReference type="InterPro" id="IPR006162">
    <property type="entry name" value="Ppantetheine_attach_site"/>
</dbReference>
<dbReference type="STRING" id="632772.ROP_23270"/>
<dbReference type="SUPFAM" id="SSF52777">
    <property type="entry name" value="CoA-dependent acyltransferases"/>
    <property type="match status" value="4"/>
</dbReference>
<dbReference type="Proteomes" id="UP000002212">
    <property type="component" value="Chromosome"/>
</dbReference>
<feature type="domain" description="Carrier" evidence="5">
    <location>
        <begin position="1030"/>
        <end position="1105"/>
    </location>
</feature>
<feature type="region of interest" description="Disordered" evidence="4">
    <location>
        <begin position="1011"/>
        <end position="1035"/>
    </location>
</feature>